<dbReference type="Proteomes" id="UP000053555">
    <property type="component" value="Unassembled WGS sequence"/>
</dbReference>
<gene>
    <name evidence="7" type="ORF">glysoja_038736</name>
</gene>
<dbReference type="AlphaFoldDB" id="A0A0B2SL05"/>
<evidence type="ECO:0000256" key="4">
    <source>
        <dbReference type="ARBA" id="ARBA00023163"/>
    </source>
</evidence>
<proteinExistence type="predicted"/>
<keyword evidence="4" id="KW-0804">Transcription</keyword>
<name>A0A0B2SL05_GLYSO</name>
<keyword evidence="5" id="KW-0539">Nucleus</keyword>
<dbReference type="GO" id="GO:0005634">
    <property type="term" value="C:nucleus"/>
    <property type="evidence" value="ECO:0007669"/>
    <property type="project" value="UniProtKB-SubCell"/>
</dbReference>
<comment type="subcellular location">
    <subcellularLocation>
        <location evidence="1">Nucleus</location>
    </subcellularLocation>
</comment>
<feature type="domain" description="DUF7271" evidence="6">
    <location>
        <begin position="55"/>
        <end position="130"/>
    </location>
</feature>
<organism evidence="7">
    <name type="scientific">Glycine soja</name>
    <name type="common">Wild soybean</name>
    <dbReference type="NCBI Taxonomy" id="3848"/>
    <lineage>
        <taxon>Eukaryota</taxon>
        <taxon>Viridiplantae</taxon>
        <taxon>Streptophyta</taxon>
        <taxon>Embryophyta</taxon>
        <taxon>Tracheophyta</taxon>
        <taxon>Spermatophyta</taxon>
        <taxon>Magnoliopsida</taxon>
        <taxon>eudicotyledons</taxon>
        <taxon>Gunneridae</taxon>
        <taxon>Pentapetalae</taxon>
        <taxon>rosids</taxon>
        <taxon>fabids</taxon>
        <taxon>Fabales</taxon>
        <taxon>Fabaceae</taxon>
        <taxon>Papilionoideae</taxon>
        <taxon>50 kb inversion clade</taxon>
        <taxon>NPAAA clade</taxon>
        <taxon>indigoferoid/millettioid clade</taxon>
        <taxon>Phaseoleae</taxon>
        <taxon>Glycine</taxon>
        <taxon>Glycine subgen. Soja</taxon>
    </lineage>
</organism>
<dbReference type="Gene3D" id="2.40.330.10">
    <property type="entry name" value="DNA-binding pseudobarrel domain"/>
    <property type="match status" value="1"/>
</dbReference>
<keyword evidence="2" id="KW-0805">Transcription regulation</keyword>
<evidence type="ECO:0000256" key="3">
    <source>
        <dbReference type="ARBA" id="ARBA00023125"/>
    </source>
</evidence>
<evidence type="ECO:0000256" key="5">
    <source>
        <dbReference type="ARBA" id="ARBA00023242"/>
    </source>
</evidence>
<protein>
    <recommendedName>
        <fullName evidence="6">DUF7271 domain-containing protein</fullName>
    </recommendedName>
</protein>
<dbReference type="GO" id="GO:0003677">
    <property type="term" value="F:DNA binding"/>
    <property type="evidence" value="ECO:0007669"/>
    <property type="project" value="UniProtKB-KW"/>
</dbReference>
<accession>A0A0B2SL05</accession>
<dbReference type="SUPFAM" id="SSF101936">
    <property type="entry name" value="DNA-binding pseudobarrel domain"/>
    <property type="match status" value="1"/>
</dbReference>
<sequence length="214" mass="25401">MNIDYTINYPTIDEGDDYDEQNILGTPCQLNIIEVPLSYHRQWGPYHPTYVLFDYNGSKHFVRVRKYDTRYFFVDGLKEFRKAHDINDSVIIRFFALDKNTSFEVEVMGPIRGQSRGRSVVTTRRHVFTTNVTQDMVQHNLPLRGYGRRNQWQITIHDGLPSLVKPWFQYLSENNLMPGDEVVFFFRFDEHTWEVLFRKEVIGMTPFPVEDHPT</sequence>
<dbReference type="InterPro" id="IPR015300">
    <property type="entry name" value="DNA-bd_pseudobarrel_sf"/>
</dbReference>
<evidence type="ECO:0000313" key="7">
    <source>
        <dbReference type="EMBL" id="KHN45558.1"/>
    </source>
</evidence>
<keyword evidence="3" id="KW-0238">DNA-binding</keyword>
<evidence type="ECO:0000256" key="1">
    <source>
        <dbReference type="ARBA" id="ARBA00004123"/>
    </source>
</evidence>
<dbReference type="InterPro" id="IPR055695">
    <property type="entry name" value="DUF7271"/>
</dbReference>
<reference evidence="7" key="1">
    <citation type="submission" date="2014-07" db="EMBL/GenBank/DDBJ databases">
        <title>Identification of a novel salt tolerance gene in wild soybean by whole-genome sequencing.</title>
        <authorList>
            <person name="Lam H.-M."/>
            <person name="Qi X."/>
            <person name="Li M.-W."/>
            <person name="Liu X."/>
            <person name="Xie M."/>
            <person name="Ni M."/>
            <person name="Xu X."/>
        </authorList>
    </citation>
    <scope>NUCLEOTIDE SEQUENCE [LARGE SCALE GENOMIC DNA]</scope>
    <source>
        <tissue evidence="7">Root</tissue>
    </source>
</reference>
<evidence type="ECO:0000256" key="2">
    <source>
        <dbReference type="ARBA" id="ARBA00023015"/>
    </source>
</evidence>
<dbReference type="EMBL" id="KN642099">
    <property type="protein sequence ID" value="KHN45558.1"/>
    <property type="molecule type" value="Genomic_DNA"/>
</dbReference>
<dbReference type="Pfam" id="PF23935">
    <property type="entry name" value="DUF7271"/>
    <property type="match status" value="1"/>
</dbReference>
<evidence type="ECO:0000259" key="6">
    <source>
        <dbReference type="Pfam" id="PF23935"/>
    </source>
</evidence>